<evidence type="ECO:0000313" key="1">
    <source>
        <dbReference type="EMBL" id="OTP77934.1"/>
    </source>
</evidence>
<organism evidence="1 4">
    <name type="scientific">Caballeronia sordidicola</name>
    <name type="common">Burkholderia sordidicola</name>
    <dbReference type="NCBI Taxonomy" id="196367"/>
    <lineage>
        <taxon>Bacteria</taxon>
        <taxon>Pseudomonadati</taxon>
        <taxon>Pseudomonadota</taxon>
        <taxon>Betaproteobacteria</taxon>
        <taxon>Burkholderiales</taxon>
        <taxon>Burkholderiaceae</taxon>
        <taxon>Caballeronia</taxon>
    </lineage>
</organism>
<evidence type="ECO:0008006" key="5">
    <source>
        <dbReference type="Google" id="ProtNLM"/>
    </source>
</evidence>
<dbReference type="Proteomes" id="UP000195221">
    <property type="component" value="Unassembled WGS sequence"/>
</dbReference>
<accession>A0A242N3H1</accession>
<comment type="caution">
    <text evidence="1">The sequence shown here is derived from an EMBL/GenBank/DDBJ whole genome shotgun (WGS) entry which is preliminary data.</text>
</comment>
<reference evidence="2 3" key="1">
    <citation type="submission" date="2017-03" db="EMBL/GenBank/DDBJ databases">
        <title>Genome analysis of strain PAMC 26510.</title>
        <authorList>
            <person name="Oh H.-M."/>
            <person name="Yang J.-A."/>
        </authorList>
    </citation>
    <scope>NUCLEOTIDE SEQUENCE [LARGE SCALE GENOMIC DNA]</scope>
    <source>
        <strain evidence="2 3">PAMC 26510</strain>
    </source>
</reference>
<dbReference type="AlphaFoldDB" id="A0A242N3H1"/>
<dbReference type="EMBL" id="NBTY01000006">
    <property type="protein sequence ID" value="OTP80483.1"/>
    <property type="molecule type" value="Genomic_DNA"/>
</dbReference>
<protein>
    <recommendedName>
        <fullName evidence="5">Lipoprotein</fullName>
    </recommendedName>
</protein>
<evidence type="ECO:0000313" key="3">
    <source>
        <dbReference type="Proteomes" id="UP000194546"/>
    </source>
</evidence>
<reference evidence="1 4" key="2">
    <citation type="submission" date="2017-03" db="EMBL/GenBank/DDBJ databases">
        <title>Genome analysis of strain PAMC 26577.</title>
        <authorList>
            <person name="Oh H.-M."/>
            <person name="Yang J.-A."/>
        </authorList>
    </citation>
    <scope>NUCLEOTIDE SEQUENCE [LARGE SCALE GENOMIC DNA]</scope>
    <source>
        <strain evidence="1 4">PAMC 26577</strain>
    </source>
</reference>
<sequence>MGGRWQDLDITLTGILLNKKVLILAAISAVLLTGLSACGTTQMNMIEVQKTTSRTIGLASSDEITVSNIKYGQRNSLGGTPVTYDATTTKGRRFGCSVFMIPGLTPLDKPAYNDWECHPR</sequence>
<gene>
    <name evidence="2" type="ORF">PAMC26510_02460</name>
    <name evidence="1" type="ORF">PAMC26577_07370</name>
</gene>
<evidence type="ECO:0000313" key="2">
    <source>
        <dbReference type="EMBL" id="OTP80483.1"/>
    </source>
</evidence>
<dbReference type="Proteomes" id="UP000194546">
    <property type="component" value="Unassembled WGS sequence"/>
</dbReference>
<evidence type="ECO:0000313" key="4">
    <source>
        <dbReference type="Proteomes" id="UP000195221"/>
    </source>
</evidence>
<name>A0A242N3H1_CABSO</name>
<dbReference type="EMBL" id="NBTZ01000027">
    <property type="protein sequence ID" value="OTP77934.1"/>
    <property type="molecule type" value="Genomic_DNA"/>
</dbReference>
<proteinExistence type="predicted"/>